<dbReference type="Pfam" id="PF04294">
    <property type="entry name" value="VanW"/>
    <property type="match status" value="1"/>
</dbReference>
<dbReference type="AlphaFoldDB" id="A0A0G0WN37"/>
<reference evidence="2 3" key="1">
    <citation type="journal article" date="2015" name="Nature">
        <title>rRNA introns, odd ribosomes, and small enigmatic genomes across a large radiation of phyla.</title>
        <authorList>
            <person name="Brown C.T."/>
            <person name="Hug L.A."/>
            <person name="Thomas B.C."/>
            <person name="Sharon I."/>
            <person name="Castelle C.J."/>
            <person name="Singh A."/>
            <person name="Wilkins M.J."/>
            <person name="Williams K.H."/>
            <person name="Banfield J.F."/>
        </authorList>
    </citation>
    <scope>NUCLEOTIDE SEQUENCE [LARGE SCALE GENOMIC DNA]</scope>
</reference>
<feature type="non-terminal residue" evidence="2">
    <location>
        <position position="1"/>
    </location>
</feature>
<dbReference type="PANTHER" id="PTHR35788:SF1">
    <property type="entry name" value="EXPORTED PROTEIN"/>
    <property type="match status" value="1"/>
</dbReference>
<accession>A0A0G0WN37</accession>
<organism evidence="2 3">
    <name type="scientific">candidate division WWE3 bacterium GW2011_GWB1_41_6</name>
    <dbReference type="NCBI Taxonomy" id="1619112"/>
    <lineage>
        <taxon>Bacteria</taxon>
        <taxon>Katanobacteria</taxon>
    </lineage>
</organism>
<evidence type="ECO:0000313" key="2">
    <source>
        <dbReference type="EMBL" id="KKS14195.1"/>
    </source>
</evidence>
<dbReference type="InterPro" id="IPR022029">
    <property type="entry name" value="YoaR-like_PG-bd"/>
</dbReference>
<protein>
    <submittedName>
        <fullName evidence="2">VanW family protein</fullName>
    </submittedName>
</protein>
<gene>
    <name evidence="2" type="ORF">UU72_C0052G0007</name>
</gene>
<dbReference type="PANTHER" id="PTHR35788">
    <property type="entry name" value="EXPORTED PROTEIN-RELATED"/>
    <property type="match status" value="1"/>
</dbReference>
<comment type="caution">
    <text evidence="2">The sequence shown here is derived from an EMBL/GenBank/DDBJ whole genome shotgun (WGS) entry which is preliminary data.</text>
</comment>
<name>A0A0G0WN37_UNCKA</name>
<dbReference type="Pfam" id="PF12229">
    <property type="entry name" value="PG_binding_4"/>
    <property type="match status" value="1"/>
</dbReference>
<evidence type="ECO:0000259" key="1">
    <source>
        <dbReference type="Pfam" id="PF12229"/>
    </source>
</evidence>
<sequence>QALNVLENEEKSTDRVLELKYNGYTYTIKPENINLEYNWGASVSRAFEVGRSGNFLTDNKDKLAGLLKTLYIPAFYELDNNSLSNILLTVKGEVNKEAKNAQFVLNEKELEIVASVEGLELDDQTLYDLIVDSYNDLDFSAKQLKPEVRKPDVHKEDLEPVKEQAEKVVFNPLVIKHEQKTWKLTPEQIIDLISVEGENGNPELRLNKARFEAYLESLGQEVSELPRGRVTGMDGKRVTGFEITKSGKELDTKKFTQDFREALFEIKPDVVIAMLEISGNSDPEKYGILALLGEGVSKFTGSARGRIKNLSLAAERTNGILVPPGGIYSFNKSVGEISGKTGYDTAYIISGGRTVLGEGGGVCQTSTTLFRAVLNSGLPIVTRYAHAYRVSYYEIGSPPGIDATIFQPSVDFQFKNDTPNYILVQALPVPEESTLLFRIYGTPDGREVSITEPVVSNVSPPKAQQNRWIFPRGEQTCTLREKLKGTEKHCSKTRTAANSSPGERFIW</sequence>
<dbReference type="InterPro" id="IPR052913">
    <property type="entry name" value="Glycopeptide_resist_protein"/>
</dbReference>
<evidence type="ECO:0000313" key="3">
    <source>
        <dbReference type="Proteomes" id="UP000034163"/>
    </source>
</evidence>
<dbReference type="Proteomes" id="UP000034163">
    <property type="component" value="Unassembled WGS sequence"/>
</dbReference>
<dbReference type="EMBL" id="LCBS01000052">
    <property type="protein sequence ID" value="KKS14195.1"/>
    <property type="molecule type" value="Genomic_DNA"/>
</dbReference>
<proteinExistence type="predicted"/>
<feature type="domain" description="YoaR-like putative peptidoglycan binding" evidence="1">
    <location>
        <begin position="26"/>
        <end position="131"/>
    </location>
</feature>
<dbReference type="InterPro" id="IPR007391">
    <property type="entry name" value="Vancomycin_resist_VanW"/>
</dbReference>